<name>A0A1Y1YIC8_9FUNG</name>
<accession>A0A1Y1YIC8</accession>
<reference evidence="1 2" key="1">
    <citation type="submission" date="2016-07" db="EMBL/GenBank/DDBJ databases">
        <title>Pervasive Adenine N6-methylation of Active Genes in Fungi.</title>
        <authorList>
            <consortium name="DOE Joint Genome Institute"/>
            <person name="Mondo S.J."/>
            <person name="Dannebaum R.O."/>
            <person name="Kuo R.C."/>
            <person name="Labutti K."/>
            <person name="Haridas S."/>
            <person name="Kuo A."/>
            <person name="Salamov A."/>
            <person name="Ahrendt S.R."/>
            <person name="Lipzen A."/>
            <person name="Sullivan W."/>
            <person name="Andreopoulos W.B."/>
            <person name="Clum A."/>
            <person name="Lindquist E."/>
            <person name="Daum C."/>
            <person name="Ramamoorthy G.K."/>
            <person name="Gryganskyi A."/>
            <person name="Culley D."/>
            <person name="Magnuson J.K."/>
            <person name="James T.Y."/>
            <person name="O'Malley M.A."/>
            <person name="Stajich J.E."/>
            <person name="Spatafora J.W."/>
            <person name="Visel A."/>
            <person name="Grigoriev I.V."/>
        </authorList>
    </citation>
    <scope>NUCLEOTIDE SEQUENCE [LARGE SCALE GENOMIC DNA]</scope>
    <source>
        <strain evidence="1 2">CBS 931.73</strain>
    </source>
</reference>
<dbReference type="EMBL" id="MCFE01000127">
    <property type="protein sequence ID" value="ORX97725.1"/>
    <property type="molecule type" value="Genomic_DNA"/>
</dbReference>
<gene>
    <name evidence="1" type="ORF">K493DRAFT_313963</name>
</gene>
<evidence type="ECO:0000313" key="2">
    <source>
        <dbReference type="Proteomes" id="UP000193498"/>
    </source>
</evidence>
<dbReference type="Proteomes" id="UP000193498">
    <property type="component" value="Unassembled WGS sequence"/>
</dbReference>
<protein>
    <submittedName>
        <fullName evidence="1">Uncharacterized protein</fullName>
    </submittedName>
</protein>
<dbReference type="AlphaFoldDB" id="A0A1Y1YIC8"/>
<keyword evidence="2" id="KW-1185">Reference proteome</keyword>
<dbReference type="InParanoid" id="A0A1Y1YIC8"/>
<sequence>MMNPSLANDLNPDSYRSVLLGYCNGPICTKTQASSLASHIKSQCSEDLKKPALVTTLFLLENYEPFTEMSCAEDSFGGNCLLEYHDTYNTNPADFAYDELCTECSQSLFGIFNKWSDQYSTFFNRTYFNQLGDTCQFSYSKLIKATRNH</sequence>
<evidence type="ECO:0000313" key="1">
    <source>
        <dbReference type="EMBL" id="ORX97725.1"/>
    </source>
</evidence>
<comment type="caution">
    <text evidence="1">The sequence shown here is derived from an EMBL/GenBank/DDBJ whole genome shotgun (WGS) entry which is preliminary data.</text>
</comment>
<proteinExistence type="predicted"/>
<organism evidence="1 2">
    <name type="scientific">Basidiobolus meristosporus CBS 931.73</name>
    <dbReference type="NCBI Taxonomy" id="1314790"/>
    <lineage>
        <taxon>Eukaryota</taxon>
        <taxon>Fungi</taxon>
        <taxon>Fungi incertae sedis</taxon>
        <taxon>Zoopagomycota</taxon>
        <taxon>Entomophthoromycotina</taxon>
        <taxon>Basidiobolomycetes</taxon>
        <taxon>Basidiobolales</taxon>
        <taxon>Basidiobolaceae</taxon>
        <taxon>Basidiobolus</taxon>
    </lineage>
</organism>